<keyword evidence="3" id="KW-1133">Transmembrane helix</keyword>
<dbReference type="Gene3D" id="1.20.120.1760">
    <property type="match status" value="1"/>
</dbReference>
<protein>
    <submittedName>
        <fullName evidence="4">CDP-alcohol phosphatidyltransferase family protein</fullName>
    </submittedName>
</protein>
<comment type="similarity">
    <text evidence="2">Belongs to the CDP-alcohol phosphatidyltransferase class-I family.</text>
</comment>
<keyword evidence="1 2" id="KW-0808">Transferase</keyword>
<name>A0A7C6A9Y6_UNCW3</name>
<keyword evidence="3" id="KW-0812">Transmembrane</keyword>
<dbReference type="EMBL" id="DTLI01000168">
    <property type="protein sequence ID" value="HHS52627.1"/>
    <property type="molecule type" value="Genomic_DNA"/>
</dbReference>
<gene>
    <name evidence="4" type="ORF">ENW73_07170</name>
</gene>
<feature type="transmembrane region" description="Helical" evidence="3">
    <location>
        <begin position="184"/>
        <end position="208"/>
    </location>
</feature>
<evidence type="ECO:0000256" key="1">
    <source>
        <dbReference type="ARBA" id="ARBA00022679"/>
    </source>
</evidence>
<dbReference type="InterPro" id="IPR000462">
    <property type="entry name" value="CDP-OH_P_trans"/>
</dbReference>
<dbReference type="PROSITE" id="PS00379">
    <property type="entry name" value="CDP_ALCOHOL_P_TRANSF"/>
    <property type="match status" value="1"/>
</dbReference>
<evidence type="ECO:0000313" key="4">
    <source>
        <dbReference type="EMBL" id="HHS52627.1"/>
    </source>
</evidence>
<reference evidence="4" key="1">
    <citation type="journal article" date="2020" name="mSystems">
        <title>Genome- and Community-Level Interaction Insights into Carbon Utilization and Element Cycling Functions of Hydrothermarchaeota in Hydrothermal Sediment.</title>
        <authorList>
            <person name="Zhou Z."/>
            <person name="Liu Y."/>
            <person name="Xu W."/>
            <person name="Pan J."/>
            <person name="Luo Z.H."/>
            <person name="Li M."/>
        </authorList>
    </citation>
    <scope>NUCLEOTIDE SEQUENCE [LARGE SCALE GENOMIC DNA]</scope>
    <source>
        <strain evidence="4">SpSt-876</strain>
    </source>
</reference>
<feature type="transmembrane region" description="Helical" evidence="3">
    <location>
        <begin position="150"/>
        <end position="172"/>
    </location>
</feature>
<proteinExistence type="inferred from homology"/>
<organism evidence="4">
    <name type="scientific">candidate division WOR-3 bacterium</name>
    <dbReference type="NCBI Taxonomy" id="2052148"/>
    <lineage>
        <taxon>Bacteria</taxon>
        <taxon>Bacteria division WOR-3</taxon>
    </lineage>
</organism>
<accession>A0A7C6A9Y6</accession>
<dbReference type="Pfam" id="PF01066">
    <property type="entry name" value="CDP-OH_P_transf"/>
    <property type="match status" value="1"/>
</dbReference>
<dbReference type="AlphaFoldDB" id="A0A7C6A9Y6"/>
<sequence length="244" mass="27344">MTIKATYPNLPWDNQVVHKARIAVQKPKSEEEFWAYYILRRISIYFSILFSRLPFPFSSPNFITILGIISMLLATGLVITGSKVGLLIACLLYQVGYLFDCIDGEVARLTNNCSRLGKTLDMILDGAGVILLFGFAFASFSGRLGARLSLFWFLFIIFSGLFGFAIPRLLGISKITTRERHSSVILDIISFLISPPGLYTVLLIPILFGVAITFLLKTYSVGLSIKTLIKVWLIVQDRILPQHK</sequence>
<dbReference type="GO" id="GO:0008654">
    <property type="term" value="P:phospholipid biosynthetic process"/>
    <property type="evidence" value="ECO:0007669"/>
    <property type="project" value="InterPro"/>
</dbReference>
<dbReference type="GO" id="GO:0016780">
    <property type="term" value="F:phosphotransferase activity, for other substituted phosphate groups"/>
    <property type="evidence" value="ECO:0007669"/>
    <property type="project" value="InterPro"/>
</dbReference>
<feature type="transmembrane region" description="Helical" evidence="3">
    <location>
        <begin position="62"/>
        <end position="79"/>
    </location>
</feature>
<evidence type="ECO:0000256" key="3">
    <source>
        <dbReference type="SAM" id="Phobius"/>
    </source>
</evidence>
<dbReference type="InterPro" id="IPR048254">
    <property type="entry name" value="CDP_ALCOHOL_P_TRANSF_CS"/>
</dbReference>
<evidence type="ECO:0000256" key="2">
    <source>
        <dbReference type="RuleBase" id="RU003750"/>
    </source>
</evidence>
<dbReference type="InterPro" id="IPR043130">
    <property type="entry name" value="CDP-OH_PTrfase_TM_dom"/>
</dbReference>
<keyword evidence="3" id="KW-0472">Membrane</keyword>
<feature type="transmembrane region" description="Helical" evidence="3">
    <location>
        <begin position="33"/>
        <end position="50"/>
    </location>
</feature>
<dbReference type="GO" id="GO:0016020">
    <property type="term" value="C:membrane"/>
    <property type="evidence" value="ECO:0007669"/>
    <property type="project" value="InterPro"/>
</dbReference>
<feature type="transmembrane region" description="Helical" evidence="3">
    <location>
        <begin position="123"/>
        <end position="144"/>
    </location>
</feature>
<comment type="caution">
    <text evidence="4">The sequence shown here is derived from an EMBL/GenBank/DDBJ whole genome shotgun (WGS) entry which is preliminary data.</text>
</comment>